<proteinExistence type="inferred from homology"/>
<dbReference type="GO" id="GO:0005886">
    <property type="term" value="C:plasma membrane"/>
    <property type="evidence" value="ECO:0007669"/>
    <property type="project" value="UniProtKB-SubCell"/>
</dbReference>
<keyword evidence="3" id="KW-0813">Transport</keyword>
<sequence length="342" mass="38219">MELQSVWFFLWGLLWAVFFMTDGFDLGIGSLYPFLGRSERDKNMMIHAMGPLWDGNEVWLITAGGVTFAAFPLFYAVMFSSLYSALMLILFALILRGVSFEFRNKVNRPAWKRVWDVCIFVGSFVPALLFGVAFGNIFKGIPIDQDGVYLGNLFTLLNPYGLLAGVLFVCLFLMHGALWLTIRTDGDLAGRAERLAGLLWPVLTGVAVVFLVATYIFTALYDNYLARPVLFLVPAISVAAIVGIKYFLMQKAFFRAWFASAATIVSCTFFGVIGLFPNLFPSSVKAEYSLTAFNASSSPLTLKIMLIVVLLFVPAVLAYQVWAYRLFSVKVTDEDLAHEEMY</sequence>
<evidence type="ECO:0000313" key="13">
    <source>
        <dbReference type="EMBL" id="BBO69275.1"/>
    </source>
</evidence>
<reference evidence="13 14" key="1">
    <citation type="submission" date="2019-11" db="EMBL/GenBank/DDBJ databases">
        <title>Comparative genomics of hydrocarbon-degrading Desulfosarcina strains.</title>
        <authorList>
            <person name="Watanabe M."/>
            <person name="Kojima H."/>
            <person name="Fukui M."/>
        </authorList>
    </citation>
    <scope>NUCLEOTIDE SEQUENCE [LARGE SCALE GENOMIC DNA]</scope>
    <source>
        <strain evidence="13 14">PL12</strain>
    </source>
</reference>
<organism evidence="13 14">
    <name type="scientific">Desulfosarcina alkanivorans</name>
    <dbReference type="NCBI Taxonomy" id="571177"/>
    <lineage>
        <taxon>Bacteria</taxon>
        <taxon>Pseudomonadati</taxon>
        <taxon>Thermodesulfobacteriota</taxon>
        <taxon>Desulfobacteria</taxon>
        <taxon>Desulfobacterales</taxon>
        <taxon>Desulfosarcinaceae</taxon>
        <taxon>Desulfosarcina</taxon>
    </lineage>
</organism>
<dbReference type="OrthoDB" id="9776710at2"/>
<comment type="subcellular location">
    <subcellularLocation>
        <location evidence="1">Cell membrane</location>
        <topology evidence="1">Multi-pass membrane protein</topology>
    </subcellularLocation>
</comment>
<evidence type="ECO:0000256" key="7">
    <source>
        <dbReference type="ARBA" id="ARBA00022723"/>
    </source>
</evidence>
<accession>A0A5K7YLI1</accession>
<keyword evidence="5" id="KW-0349">Heme</keyword>
<dbReference type="PIRSF" id="PIRSF000267">
    <property type="entry name" value="Cyt_oxidse_sub2"/>
    <property type="match status" value="1"/>
</dbReference>
<evidence type="ECO:0000256" key="8">
    <source>
        <dbReference type="ARBA" id="ARBA00022982"/>
    </source>
</evidence>
<feature type="transmembrane region" description="Helical" evidence="12">
    <location>
        <begin position="6"/>
        <end position="35"/>
    </location>
</feature>
<dbReference type="GO" id="GO:0016682">
    <property type="term" value="F:oxidoreductase activity, acting on diphenols and related substances as donors, oxygen as acceptor"/>
    <property type="evidence" value="ECO:0007669"/>
    <property type="project" value="TreeGrafter"/>
</dbReference>
<evidence type="ECO:0000256" key="9">
    <source>
        <dbReference type="ARBA" id="ARBA00022989"/>
    </source>
</evidence>
<evidence type="ECO:0000256" key="12">
    <source>
        <dbReference type="SAM" id="Phobius"/>
    </source>
</evidence>
<comment type="similarity">
    <text evidence="2">Belongs to the cytochrome ubiquinol oxidase subunit 2 family.</text>
</comment>
<keyword evidence="7" id="KW-0479">Metal-binding</keyword>
<gene>
    <name evidence="13" type="primary">cydB</name>
    <name evidence="13" type="ORF">DSCA_32050</name>
</gene>
<feature type="transmembrane region" description="Helical" evidence="12">
    <location>
        <begin position="114"/>
        <end position="138"/>
    </location>
</feature>
<dbReference type="PANTHER" id="PTHR43141:SF5">
    <property type="entry name" value="CYTOCHROME BD-I UBIQUINOL OXIDASE SUBUNIT 2"/>
    <property type="match status" value="1"/>
</dbReference>
<keyword evidence="8" id="KW-0249">Electron transport</keyword>
<evidence type="ECO:0000256" key="11">
    <source>
        <dbReference type="ARBA" id="ARBA00023136"/>
    </source>
</evidence>
<dbReference type="RefSeq" id="WP_155317335.1">
    <property type="nucleotide sequence ID" value="NZ_AP021874.1"/>
</dbReference>
<evidence type="ECO:0000256" key="1">
    <source>
        <dbReference type="ARBA" id="ARBA00004651"/>
    </source>
</evidence>
<feature type="transmembrane region" description="Helical" evidence="12">
    <location>
        <begin position="194"/>
        <end position="217"/>
    </location>
</feature>
<evidence type="ECO:0000256" key="6">
    <source>
        <dbReference type="ARBA" id="ARBA00022692"/>
    </source>
</evidence>
<dbReference type="Pfam" id="PF02322">
    <property type="entry name" value="Cyt_bd_oxida_II"/>
    <property type="match status" value="1"/>
</dbReference>
<keyword evidence="4" id="KW-1003">Cell membrane</keyword>
<evidence type="ECO:0000256" key="4">
    <source>
        <dbReference type="ARBA" id="ARBA00022475"/>
    </source>
</evidence>
<feature type="transmembrane region" description="Helical" evidence="12">
    <location>
        <begin position="229"/>
        <end position="249"/>
    </location>
</feature>
<dbReference type="AlphaFoldDB" id="A0A5K7YLI1"/>
<dbReference type="EMBL" id="AP021874">
    <property type="protein sequence ID" value="BBO69275.1"/>
    <property type="molecule type" value="Genomic_DNA"/>
</dbReference>
<keyword evidence="6 12" id="KW-0812">Transmembrane</keyword>
<dbReference type="InterPro" id="IPR003317">
    <property type="entry name" value="Cyt-d_oxidase_su2"/>
</dbReference>
<dbReference type="GO" id="GO:0046872">
    <property type="term" value="F:metal ion binding"/>
    <property type="evidence" value="ECO:0007669"/>
    <property type="project" value="UniProtKB-KW"/>
</dbReference>
<evidence type="ECO:0000313" key="14">
    <source>
        <dbReference type="Proteomes" id="UP000427906"/>
    </source>
</evidence>
<dbReference type="NCBIfam" id="TIGR00203">
    <property type="entry name" value="cydB"/>
    <property type="match status" value="1"/>
</dbReference>
<evidence type="ECO:0000256" key="5">
    <source>
        <dbReference type="ARBA" id="ARBA00022617"/>
    </source>
</evidence>
<keyword evidence="14" id="KW-1185">Reference proteome</keyword>
<feature type="transmembrane region" description="Helical" evidence="12">
    <location>
        <begin position="158"/>
        <end position="182"/>
    </location>
</feature>
<evidence type="ECO:0000256" key="2">
    <source>
        <dbReference type="ARBA" id="ARBA00007543"/>
    </source>
</evidence>
<dbReference type="GO" id="GO:0009055">
    <property type="term" value="F:electron transfer activity"/>
    <property type="evidence" value="ECO:0007669"/>
    <property type="project" value="TreeGrafter"/>
</dbReference>
<dbReference type="GO" id="GO:0019646">
    <property type="term" value="P:aerobic electron transport chain"/>
    <property type="evidence" value="ECO:0007669"/>
    <property type="project" value="TreeGrafter"/>
</dbReference>
<feature type="transmembrane region" description="Helical" evidence="12">
    <location>
        <begin position="300"/>
        <end position="322"/>
    </location>
</feature>
<dbReference type="KEGG" id="dalk:DSCA_32050"/>
<evidence type="ECO:0000256" key="10">
    <source>
        <dbReference type="ARBA" id="ARBA00023004"/>
    </source>
</evidence>
<keyword evidence="11 12" id="KW-0472">Membrane</keyword>
<dbReference type="Proteomes" id="UP000427906">
    <property type="component" value="Chromosome"/>
</dbReference>
<dbReference type="GO" id="GO:0070069">
    <property type="term" value="C:cytochrome complex"/>
    <property type="evidence" value="ECO:0007669"/>
    <property type="project" value="TreeGrafter"/>
</dbReference>
<keyword evidence="10" id="KW-0408">Iron</keyword>
<name>A0A5K7YLI1_9BACT</name>
<protein>
    <submittedName>
        <fullName evidence="13">Cytochrome c oxidase assembly protein</fullName>
    </submittedName>
</protein>
<feature type="transmembrane region" description="Helical" evidence="12">
    <location>
        <begin position="82"/>
        <end position="102"/>
    </location>
</feature>
<keyword evidence="9 12" id="KW-1133">Transmembrane helix</keyword>
<dbReference type="PANTHER" id="PTHR43141">
    <property type="entry name" value="CYTOCHROME BD2 SUBUNIT II"/>
    <property type="match status" value="1"/>
</dbReference>
<evidence type="ECO:0000256" key="3">
    <source>
        <dbReference type="ARBA" id="ARBA00022448"/>
    </source>
</evidence>
<feature type="transmembrane region" description="Helical" evidence="12">
    <location>
        <begin position="256"/>
        <end position="280"/>
    </location>
</feature>